<feature type="transmembrane region" description="Helical" evidence="8">
    <location>
        <begin position="348"/>
        <end position="370"/>
    </location>
</feature>
<comment type="subcellular location">
    <subcellularLocation>
        <location evidence="1 8">Cell membrane</location>
        <topology evidence="1 8">Multi-pass membrane protein</topology>
    </subcellularLocation>
</comment>
<keyword evidence="8 9" id="KW-0813">Transport</keyword>
<dbReference type="InterPro" id="IPR051050">
    <property type="entry name" value="Lipid_II_flippase_MurJ/MviN"/>
</dbReference>
<evidence type="ECO:0000313" key="11">
    <source>
        <dbReference type="Proteomes" id="UP000242850"/>
    </source>
</evidence>
<dbReference type="UniPathway" id="UPA00219"/>
<dbReference type="PANTHER" id="PTHR47019:SF1">
    <property type="entry name" value="LIPID II FLIPPASE MURJ"/>
    <property type="match status" value="1"/>
</dbReference>
<dbReference type="EMBL" id="FNUK01000004">
    <property type="protein sequence ID" value="SEF55796.1"/>
    <property type="molecule type" value="Genomic_DNA"/>
</dbReference>
<keyword evidence="4 8" id="KW-0133">Cell shape</keyword>
<organism evidence="10 11">
    <name type="scientific">Caloramator fervidus</name>
    <dbReference type="NCBI Taxonomy" id="29344"/>
    <lineage>
        <taxon>Bacteria</taxon>
        <taxon>Bacillati</taxon>
        <taxon>Bacillota</taxon>
        <taxon>Clostridia</taxon>
        <taxon>Eubacteriales</taxon>
        <taxon>Clostridiaceae</taxon>
        <taxon>Caloramator</taxon>
    </lineage>
</organism>
<feature type="transmembrane region" description="Helical" evidence="8">
    <location>
        <begin position="306"/>
        <end position="328"/>
    </location>
</feature>
<comment type="pathway">
    <text evidence="8">Cell wall biogenesis; peptidoglycan biosynthesis.</text>
</comment>
<keyword evidence="5 8" id="KW-0573">Peptidoglycan synthesis</keyword>
<feature type="transmembrane region" description="Helical" evidence="8">
    <location>
        <begin position="478"/>
        <end position="499"/>
    </location>
</feature>
<keyword evidence="8 9" id="KW-0961">Cell wall biogenesis/degradation</keyword>
<keyword evidence="7 8" id="KW-0472">Membrane</keyword>
<feature type="transmembrane region" description="Helical" evidence="8">
    <location>
        <begin position="407"/>
        <end position="426"/>
    </location>
</feature>
<feature type="transmembrane region" description="Helical" evidence="8">
    <location>
        <begin position="89"/>
        <end position="111"/>
    </location>
</feature>
<feature type="transmembrane region" description="Helical" evidence="8">
    <location>
        <begin position="46"/>
        <end position="69"/>
    </location>
</feature>
<dbReference type="Pfam" id="PF03023">
    <property type="entry name" value="MurJ"/>
    <property type="match status" value="1"/>
</dbReference>
<dbReference type="GO" id="GO:0015648">
    <property type="term" value="F:lipid-linked peptidoglycan transporter activity"/>
    <property type="evidence" value="ECO:0007669"/>
    <property type="project" value="UniProtKB-UniRule"/>
</dbReference>
<feature type="transmembrane region" description="Helical" evidence="8">
    <location>
        <begin position="447"/>
        <end position="466"/>
    </location>
</feature>
<evidence type="ECO:0000256" key="3">
    <source>
        <dbReference type="ARBA" id="ARBA00022692"/>
    </source>
</evidence>
<dbReference type="GO" id="GO:0008360">
    <property type="term" value="P:regulation of cell shape"/>
    <property type="evidence" value="ECO:0007669"/>
    <property type="project" value="UniProtKB-UniRule"/>
</dbReference>
<accession>A0A1H5SZ02</accession>
<feature type="transmembrane region" description="Helical" evidence="8">
    <location>
        <begin position="131"/>
        <end position="152"/>
    </location>
</feature>
<proteinExistence type="inferred from homology"/>
<comment type="similarity">
    <text evidence="8 9">Belongs to the MurJ/MviN family.</text>
</comment>
<name>A0A1H5SZ02_9CLOT</name>
<keyword evidence="2 8" id="KW-1003">Cell membrane</keyword>
<dbReference type="PANTHER" id="PTHR47019">
    <property type="entry name" value="LIPID II FLIPPASE MURJ"/>
    <property type="match status" value="1"/>
</dbReference>
<dbReference type="InterPro" id="IPR004268">
    <property type="entry name" value="MurJ"/>
</dbReference>
<dbReference type="GO" id="GO:0005886">
    <property type="term" value="C:plasma membrane"/>
    <property type="evidence" value="ECO:0007669"/>
    <property type="project" value="UniProtKB-SubCell"/>
</dbReference>
<evidence type="ECO:0000256" key="7">
    <source>
        <dbReference type="ARBA" id="ARBA00023136"/>
    </source>
</evidence>
<dbReference type="GO" id="GO:0034204">
    <property type="term" value="P:lipid translocation"/>
    <property type="evidence" value="ECO:0007669"/>
    <property type="project" value="TreeGrafter"/>
</dbReference>
<feature type="transmembrane region" description="Helical" evidence="8">
    <location>
        <begin position="382"/>
        <end position="401"/>
    </location>
</feature>
<dbReference type="AlphaFoldDB" id="A0A1H5SZ02"/>
<gene>
    <name evidence="8" type="primary">murJ</name>
    <name evidence="10" type="ORF">SAMN05660865_00504</name>
</gene>
<comment type="function">
    <text evidence="8 9">Involved in peptidoglycan biosynthesis. Transports lipid-linked peptidoglycan precursors from the inner to the outer leaflet of the cytoplasmic membrane.</text>
</comment>
<feature type="transmembrane region" description="Helical" evidence="8">
    <location>
        <begin position="159"/>
        <end position="178"/>
    </location>
</feature>
<sequence length="520" mass="58130">MSKKSIIKGSAIIIVFTILSKFLGFLRETLLAFRFGASYDTDIYTFAMGLVMLIFASIGSGIGTTFIPIFTEFIEKKSKEDRIRFVNNVINIIGIIAIGFILFGIIFSKYIVMLFAPGFRQDFAVFNKAVVVSRMMFISIIFIAMQFIFTGILQSHKEFIAPSFVGVLMNIVIISYLALLSQKFGIYGLTLATILAYFVQFVFLVPKFKKLGYKYEFYLNFKDENIIRMIKLMVPVIIGVSVSQVNFLVDRMLATTVGEGSIAVLNFANKLNTFVYGIFAVTITTVIYPTLSEYSAKENLKAYRDVLIKGINVILVIMFPASIGMMVLRQPIVDIVFKRGAFDSKAAYLTSLALLFYSPGMIFIGVRDVVGRAFYSIKDTKTPMINSVIGVVLNIVLNIILVKFMGVLGLALATSISTVIVTLLLIRSLNTKVNDIGMKVIVNSFNKIFISSLVMGIVVFLLNKFIQLKFGIGFKGDIVSVFICTFVGALVYFGMIYILRLDEFEYFINIVKKKLLNKAA</sequence>
<evidence type="ECO:0000256" key="5">
    <source>
        <dbReference type="ARBA" id="ARBA00022984"/>
    </source>
</evidence>
<reference evidence="11" key="1">
    <citation type="submission" date="2016-10" db="EMBL/GenBank/DDBJ databases">
        <authorList>
            <person name="Varghese N."/>
            <person name="Submissions S."/>
        </authorList>
    </citation>
    <scope>NUCLEOTIDE SEQUENCE [LARGE SCALE GENOMIC DNA]</scope>
    <source>
        <strain evidence="11">DSM 5463</strain>
    </source>
</reference>
<evidence type="ECO:0000256" key="9">
    <source>
        <dbReference type="PIRNR" id="PIRNR002869"/>
    </source>
</evidence>
<feature type="transmembrane region" description="Helical" evidence="8">
    <location>
        <begin position="184"/>
        <end position="205"/>
    </location>
</feature>
<dbReference type="GO" id="GO:0071555">
    <property type="term" value="P:cell wall organization"/>
    <property type="evidence" value="ECO:0007669"/>
    <property type="project" value="UniProtKB-UniRule"/>
</dbReference>
<protein>
    <recommendedName>
        <fullName evidence="8">Probable lipid II flippase MurJ</fullName>
    </recommendedName>
</protein>
<dbReference type="GO" id="GO:0009252">
    <property type="term" value="P:peptidoglycan biosynthetic process"/>
    <property type="evidence" value="ECO:0007669"/>
    <property type="project" value="UniProtKB-UniRule"/>
</dbReference>
<dbReference type="CDD" id="cd13123">
    <property type="entry name" value="MATE_MurJ_like"/>
    <property type="match status" value="1"/>
</dbReference>
<evidence type="ECO:0000256" key="2">
    <source>
        <dbReference type="ARBA" id="ARBA00022475"/>
    </source>
</evidence>
<evidence type="ECO:0000256" key="4">
    <source>
        <dbReference type="ARBA" id="ARBA00022960"/>
    </source>
</evidence>
<evidence type="ECO:0000313" key="10">
    <source>
        <dbReference type="EMBL" id="SEF55796.1"/>
    </source>
</evidence>
<dbReference type="RefSeq" id="WP_103895513.1">
    <property type="nucleotide sequence ID" value="NZ_FNUK01000004.1"/>
</dbReference>
<dbReference type="PIRSF" id="PIRSF002869">
    <property type="entry name" value="MviN"/>
    <property type="match status" value="1"/>
</dbReference>
<feature type="transmembrane region" description="Helical" evidence="8">
    <location>
        <begin position="7"/>
        <end position="26"/>
    </location>
</feature>
<dbReference type="NCBIfam" id="TIGR01695">
    <property type="entry name" value="murJ_mviN"/>
    <property type="match status" value="1"/>
</dbReference>
<dbReference type="HAMAP" id="MF_02078">
    <property type="entry name" value="MurJ_MviN"/>
    <property type="match status" value="1"/>
</dbReference>
<keyword evidence="3 8" id="KW-0812">Transmembrane</keyword>
<feature type="transmembrane region" description="Helical" evidence="8">
    <location>
        <begin position="226"/>
        <end position="249"/>
    </location>
</feature>
<evidence type="ECO:0000256" key="8">
    <source>
        <dbReference type="HAMAP-Rule" id="MF_02078"/>
    </source>
</evidence>
<dbReference type="OrthoDB" id="9804143at2"/>
<dbReference type="PRINTS" id="PR01806">
    <property type="entry name" value="VIRFACTRMVIN"/>
</dbReference>
<evidence type="ECO:0000256" key="1">
    <source>
        <dbReference type="ARBA" id="ARBA00004651"/>
    </source>
</evidence>
<dbReference type="Proteomes" id="UP000242850">
    <property type="component" value="Unassembled WGS sequence"/>
</dbReference>
<keyword evidence="6 8" id="KW-1133">Transmembrane helix</keyword>
<keyword evidence="11" id="KW-1185">Reference proteome</keyword>
<feature type="transmembrane region" description="Helical" evidence="8">
    <location>
        <begin position="274"/>
        <end position="294"/>
    </location>
</feature>
<evidence type="ECO:0000256" key="6">
    <source>
        <dbReference type="ARBA" id="ARBA00022989"/>
    </source>
</evidence>